<evidence type="ECO:0000256" key="1">
    <source>
        <dbReference type="SAM" id="MobiDB-lite"/>
    </source>
</evidence>
<dbReference type="AlphaFoldDB" id="A0A9Q5HTY9"/>
<feature type="compositionally biased region" description="Basic and acidic residues" evidence="1">
    <location>
        <begin position="490"/>
        <end position="500"/>
    </location>
</feature>
<evidence type="ECO:0000313" key="3">
    <source>
        <dbReference type="Proteomes" id="UP000757232"/>
    </source>
</evidence>
<name>A0A9Q5HTY9_SANBA</name>
<proteinExistence type="predicted"/>
<feature type="region of interest" description="Disordered" evidence="1">
    <location>
        <begin position="1"/>
        <end position="155"/>
    </location>
</feature>
<feature type="compositionally biased region" description="Pro residues" evidence="1">
    <location>
        <begin position="98"/>
        <end position="110"/>
    </location>
</feature>
<evidence type="ECO:0000313" key="2">
    <source>
        <dbReference type="EMBL" id="OCB85896.1"/>
    </source>
</evidence>
<feature type="compositionally biased region" description="Polar residues" evidence="1">
    <location>
        <begin position="1"/>
        <end position="15"/>
    </location>
</feature>
<gene>
    <name evidence="2" type="ORF">A7U60_g7029</name>
</gene>
<sequence length="558" mass="59229">MSPSSPFMSHAQPPQSGYRLRPVRMDASVHLPSVSPSPPPSSAYSADVPTPNSAHMLPPHPMQTQSQDSHTLPPLVLSPSNPNAPPRPWSPSAEIDAAPPPRRAGLPAPPTGHDLMALFPVPSPSAPPTYAAVPNAASGSGAPSPGANVPIPIPTSGWFINEERRFFAREGKEIVRLKREEALGAGPSGSNGAGSGSGTGISSVGTKRERESDREREMASTKRSPPANHPGPSTMVQGPASVSFHSSPPPPSAPSHLSSHSRSHSASQPQQPFLTLVQSNTPFRQPPPPPPRDRDPARYRERERDAEGDMHMQPTDAPPMNALSQHQQGRGPYAPPPSAPHHGSVHSSPAPPPSAQQVQHHVHGHIRAPSYGAPPPPQQHPQQYTFSHTPPPASHPHSQPPPPHVRGSYTHPPPPPPVPSRSSPSYSVQPASHHEPVTPPAAPQAQSQSLHPTYSAVPPPPAQHPPYTHHQQNYSVSPPSQSQSTYPPDGHVRDRERGREAYPSPSPSREGYPSHSNTSAPPHGSSGYSEGYGGGSAYLAASERRRAGKHTRRVVVKA</sequence>
<keyword evidence="3" id="KW-1185">Reference proteome</keyword>
<feature type="compositionally biased region" description="Basic and acidic residues" evidence="1">
    <location>
        <begin position="291"/>
        <end position="310"/>
    </location>
</feature>
<feature type="compositionally biased region" description="Low complexity" evidence="1">
    <location>
        <begin position="465"/>
        <end position="488"/>
    </location>
</feature>
<dbReference type="EMBL" id="LNZH02000206">
    <property type="protein sequence ID" value="OCB85896.1"/>
    <property type="molecule type" value="Genomic_DNA"/>
</dbReference>
<accession>A0A9Q5HTY9</accession>
<feature type="compositionally biased region" description="Low complexity" evidence="1">
    <location>
        <begin position="72"/>
        <end position="81"/>
    </location>
</feature>
<reference evidence="2" key="1">
    <citation type="submission" date="2016-06" db="EMBL/GenBank/DDBJ databases">
        <title>Draft Genome sequence of the fungus Inonotus baumii.</title>
        <authorList>
            <person name="Zhu H."/>
            <person name="Lin W."/>
        </authorList>
    </citation>
    <scope>NUCLEOTIDE SEQUENCE</scope>
    <source>
        <strain evidence="2">821</strain>
    </source>
</reference>
<feature type="region of interest" description="Disordered" evidence="1">
    <location>
        <begin position="180"/>
        <end position="536"/>
    </location>
</feature>
<organism evidence="2 3">
    <name type="scientific">Sanghuangporus baumii</name>
    <name type="common">Phellinus baumii</name>
    <dbReference type="NCBI Taxonomy" id="108892"/>
    <lineage>
        <taxon>Eukaryota</taxon>
        <taxon>Fungi</taxon>
        <taxon>Dikarya</taxon>
        <taxon>Basidiomycota</taxon>
        <taxon>Agaricomycotina</taxon>
        <taxon>Agaricomycetes</taxon>
        <taxon>Hymenochaetales</taxon>
        <taxon>Hymenochaetaceae</taxon>
        <taxon>Sanghuangporus</taxon>
    </lineage>
</organism>
<protein>
    <submittedName>
        <fullName evidence="2">Uncharacterized protein</fullName>
    </submittedName>
</protein>
<feature type="compositionally biased region" description="Basic and acidic residues" evidence="1">
    <location>
        <begin position="206"/>
        <end position="220"/>
    </location>
</feature>
<comment type="caution">
    <text evidence="2">The sequence shown here is derived from an EMBL/GenBank/DDBJ whole genome shotgun (WGS) entry which is preliminary data.</text>
</comment>
<feature type="compositionally biased region" description="Gly residues" evidence="1">
    <location>
        <begin position="186"/>
        <end position="199"/>
    </location>
</feature>
<feature type="compositionally biased region" description="Pro residues" evidence="1">
    <location>
        <begin position="389"/>
        <end position="404"/>
    </location>
</feature>
<dbReference type="Proteomes" id="UP000757232">
    <property type="component" value="Unassembled WGS sequence"/>
</dbReference>
<feature type="compositionally biased region" description="Low complexity" evidence="1">
    <location>
        <begin position="420"/>
        <end position="431"/>
    </location>
</feature>
<dbReference type="OrthoDB" id="3270422at2759"/>
<feature type="compositionally biased region" description="Low complexity" evidence="1">
    <location>
        <begin position="254"/>
        <end position="272"/>
    </location>
</feature>
<feature type="compositionally biased region" description="Low complexity" evidence="1">
    <location>
        <begin position="131"/>
        <end position="150"/>
    </location>
</feature>